<keyword evidence="3 8" id="KW-0813">Transport</keyword>
<feature type="transmembrane region" description="Helical" evidence="9">
    <location>
        <begin position="259"/>
        <end position="278"/>
    </location>
</feature>
<feature type="transmembrane region" description="Helical" evidence="9">
    <location>
        <begin position="147"/>
        <end position="165"/>
    </location>
</feature>
<protein>
    <submittedName>
        <fullName evidence="10">Metal ABC transporter permease</fullName>
    </submittedName>
</protein>
<proteinExistence type="inferred from homology"/>
<dbReference type="InterPro" id="IPR001626">
    <property type="entry name" value="ABC_TroCD"/>
</dbReference>
<evidence type="ECO:0000256" key="9">
    <source>
        <dbReference type="SAM" id="Phobius"/>
    </source>
</evidence>
<feature type="transmembrane region" description="Helical" evidence="9">
    <location>
        <begin position="234"/>
        <end position="253"/>
    </location>
</feature>
<name>A0ABU7W2Z4_9FLAO</name>
<accession>A0ABU7W2Z4</accession>
<dbReference type="Pfam" id="PF00950">
    <property type="entry name" value="ABC-3"/>
    <property type="match status" value="1"/>
</dbReference>
<dbReference type="InterPro" id="IPR037294">
    <property type="entry name" value="ABC_BtuC-like"/>
</dbReference>
<evidence type="ECO:0000256" key="3">
    <source>
        <dbReference type="ARBA" id="ARBA00022448"/>
    </source>
</evidence>
<feature type="transmembrane region" description="Helical" evidence="9">
    <location>
        <begin position="19"/>
        <end position="39"/>
    </location>
</feature>
<feature type="transmembrane region" description="Helical" evidence="9">
    <location>
        <begin position="72"/>
        <end position="89"/>
    </location>
</feature>
<comment type="similarity">
    <text evidence="2 8">Belongs to the ABC-3 integral membrane protein family.</text>
</comment>
<sequence length="375" mass="41006">MDLIEYIELVFTDYTLRTITLGTAILGAVTGMLGSFAVLRKQSLLGDAISHAALPGIAIAFLITGAKDTNTLLLGALVSGLIGTFWIRGIVTKTHLKSDTALGLILSVFFGFGMLLLTFIQKQPNANQAGLDKYLFGQAATLVESDVWMMAIVTGICLIVMLTFWKEFKILLFDADYTKTLGFNTKTIDILITSFIVLAIVLGLQTVGVVLMSAMLLAPAAAARQWTNSLSKMVFLAAIFGAFSGVFGTAVSASQNNLSTGPVIVIVAGVFVLFSFVFSPKRGLLFKQIRFVKNRRDLELHKTLAFMYHIAETHDNISHPHTIKILNNFQGYTKGTLQKLVDRGFVELDGNMWHLTEEGFKTASNLYNQQNASDE</sequence>
<dbReference type="PANTHER" id="PTHR30477:SF3">
    <property type="entry name" value="METAL TRANSPORT SYSTEM MEMBRANE PROTEIN CT_069-RELATED"/>
    <property type="match status" value="1"/>
</dbReference>
<dbReference type="PANTHER" id="PTHR30477">
    <property type="entry name" value="ABC-TRANSPORTER METAL-BINDING PROTEIN"/>
    <property type="match status" value="1"/>
</dbReference>
<evidence type="ECO:0000256" key="4">
    <source>
        <dbReference type="ARBA" id="ARBA00022475"/>
    </source>
</evidence>
<feature type="transmembrane region" description="Helical" evidence="9">
    <location>
        <begin position="186"/>
        <end position="204"/>
    </location>
</feature>
<dbReference type="CDD" id="cd06550">
    <property type="entry name" value="TM_ABC_iron-siderophores_like"/>
    <property type="match status" value="1"/>
</dbReference>
<dbReference type="RefSeq" id="WP_331809348.1">
    <property type="nucleotide sequence ID" value="NZ_JAZHOU010000001.1"/>
</dbReference>
<evidence type="ECO:0000256" key="7">
    <source>
        <dbReference type="ARBA" id="ARBA00023136"/>
    </source>
</evidence>
<keyword evidence="6 9" id="KW-1133">Transmembrane helix</keyword>
<reference evidence="10 11" key="1">
    <citation type="submission" date="2024-02" db="EMBL/GenBank/DDBJ databases">
        <title>Winogradskyella poriferorum JCM 12885.</title>
        <authorList>
            <person name="Zhang D.-F."/>
            <person name="Fu Z.-Y."/>
        </authorList>
    </citation>
    <scope>NUCLEOTIDE SEQUENCE [LARGE SCALE GENOMIC DNA]</scope>
    <source>
        <strain evidence="10 11">JCM 12885</strain>
    </source>
</reference>
<feature type="transmembrane region" description="Helical" evidence="9">
    <location>
        <begin position="101"/>
        <end position="120"/>
    </location>
</feature>
<dbReference type="Gene3D" id="1.10.3470.10">
    <property type="entry name" value="ABC transporter involved in vitamin B12 uptake, BtuC"/>
    <property type="match status" value="1"/>
</dbReference>
<keyword evidence="5 8" id="KW-0812">Transmembrane</keyword>
<evidence type="ECO:0000313" key="10">
    <source>
        <dbReference type="EMBL" id="MEF3078342.1"/>
    </source>
</evidence>
<evidence type="ECO:0000256" key="5">
    <source>
        <dbReference type="ARBA" id="ARBA00022692"/>
    </source>
</evidence>
<evidence type="ECO:0000256" key="2">
    <source>
        <dbReference type="ARBA" id="ARBA00008034"/>
    </source>
</evidence>
<evidence type="ECO:0000256" key="1">
    <source>
        <dbReference type="ARBA" id="ARBA00004651"/>
    </source>
</evidence>
<gene>
    <name evidence="10" type="ORF">V1468_04925</name>
</gene>
<dbReference type="SUPFAM" id="SSF81345">
    <property type="entry name" value="ABC transporter involved in vitamin B12 uptake, BtuC"/>
    <property type="match status" value="1"/>
</dbReference>
<feature type="transmembrane region" description="Helical" evidence="9">
    <location>
        <begin position="48"/>
        <end position="66"/>
    </location>
</feature>
<evidence type="ECO:0000256" key="8">
    <source>
        <dbReference type="RuleBase" id="RU003943"/>
    </source>
</evidence>
<keyword evidence="4" id="KW-1003">Cell membrane</keyword>
<evidence type="ECO:0000313" key="11">
    <source>
        <dbReference type="Proteomes" id="UP001356704"/>
    </source>
</evidence>
<dbReference type="Proteomes" id="UP001356704">
    <property type="component" value="Unassembled WGS sequence"/>
</dbReference>
<comment type="caution">
    <text evidence="10">The sequence shown here is derived from an EMBL/GenBank/DDBJ whole genome shotgun (WGS) entry which is preliminary data.</text>
</comment>
<evidence type="ECO:0000256" key="6">
    <source>
        <dbReference type="ARBA" id="ARBA00022989"/>
    </source>
</evidence>
<dbReference type="EMBL" id="JAZHOU010000001">
    <property type="protein sequence ID" value="MEF3078342.1"/>
    <property type="molecule type" value="Genomic_DNA"/>
</dbReference>
<keyword evidence="11" id="KW-1185">Reference proteome</keyword>
<organism evidence="10 11">
    <name type="scientific">Winogradskyella poriferorum</name>
    <dbReference type="NCBI Taxonomy" id="307627"/>
    <lineage>
        <taxon>Bacteria</taxon>
        <taxon>Pseudomonadati</taxon>
        <taxon>Bacteroidota</taxon>
        <taxon>Flavobacteriia</taxon>
        <taxon>Flavobacteriales</taxon>
        <taxon>Flavobacteriaceae</taxon>
        <taxon>Winogradskyella</taxon>
    </lineage>
</organism>
<keyword evidence="7 9" id="KW-0472">Membrane</keyword>
<comment type="subcellular location">
    <subcellularLocation>
        <location evidence="1 8">Cell membrane</location>
        <topology evidence="1 8">Multi-pass membrane protein</topology>
    </subcellularLocation>
</comment>